<comment type="caution">
    <text evidence="1">The sequence shown here is derived from an EMBL/GenBank/DDBJ whole genome shotgun (WGS) entry which is preliminary data.</text>
</comment>
<dbReference type="RefSeq" id="WP_316027186.1">
    <property type="nucleotide sequence ID" value="NZ_JAWDIO010000002.1"/>
</dbReference>
<reference evidence="1 2" key="1">
    <citation type="submission" date="2023-10" db="EMBL/GenBank/DDBJ databases">
        <title>Glaciecola aquimarina strain GGW-M5 nov., isolated from a coastal seawater.</title>
        <authorList>
            <person name="Bayburt H."/>
            <person name="Kim J.M."/>
            <person name="Choi B.J."/>
            <person name="Jeon C.O."/>
        </authorList>
    </citation>
    <scope>NUCLEOTIDE SEQUENCE [LARGE SCALE GENOMIC DNA]</scope>
    <source>
        <strain evidence="1 2">KCTC 32108</strain>
    </source>
</reference>
<dbReference type="PANTHER" id="PTHR47017">
    <property type="entry name" value="ACYL-COA"/>
    <property type="match status" value="1"/>
</dbReference>
<organism evidence="1 2">
    <name type="scientific">Paraglaciecola aquimarina</name>
    <dbReference type="NCBI Taxonomy" id="1235557"/>
    <lineage>
        <taxon>Bacteria</taxon>
        <taxon>Pseudomonadati</taxon>
        <taxon>Pseudomonadota</taxon>
        <taxon>Gammaproteobacteria</taxon>
        <taxon>Alteromonadales</taxon>
        <taxon>Alteromonadaceae</taxon>
        <taxon>Paraglaciecola</taxon>
    </lineage>
</organism>
<keyword evidence="2" id="KW-1185">Reference proteome</keyword>
<gene>
    <name evidence="1" type="ORF">RS130_18780</name>
</gene>
<dbReference type="InterPro" id="IPR007434">
    <property type="entry name" value="FemAB-like"/>
</dbReference>
<name>A0ABU3T082_9ALTE</name>
<proteinExistence type="predicted"/>
<dbReference type="Pfam" id="PF04339">
    <property type="entry name" value="FemAB_like"/>
    <property type="match status" value="1"/>
</dbReference>
<dbReference type="PANTHER" id="PTHR47017:SF1">
    <property type="entry name" value="ACYL-COA"/>
    <property type="match status" value="1"/>
</dbReference>
<dbReference type="Proteomes" id="UP001247805">
    <property type="component" value="Unassembled WGS sequence"/>
</dbReference>
<dbReference type="EMBL" id="JAWDIO010000002">
    <property type="protein sequence ID" value="MDU0355655.1"/>
    <property type="molecule type" value="Genomic_DNA"/>
</dbReference>
<sequence>MFNITFFTSIAEIGQETCNAMANKTSPFCQYEFLHALETSGSVGQDSGWSPQHIVIFEESIPIGVLPLYKKTHSYGEYVFDFACG</sequence>
<evidence type="ECO:0000313" key="2">
    <source>
        <dbReference type="Proteomes" id="UP001247805"/>
    </source>
</evidence>
<accession>A0ABU3T082</accession>
<evidence type="ECO:0000313" key="1">
    <source>
        <dbReference type="EMBL" id="MDU0355655.1"/>
    </source>
</evidence>
<protein>
    <submittedName>
        <fullName evidence="1">Peptidogalycan biosysnthesis protein</fullName>
    </submittedName>
</protein>